<dbReference type="EMBL" id="VJMH01005145">
    <property type="protein sequence ID" value="KAF0699960.1"/>
    <property type="molecule type" value="Genomic_DNA"/>
</dbReference>
<evidence type="ECO:0000313" key="3">
    <source>
        <dbReference type="EMBL" id="KAF0699960.1"/>
    </source>
</evidence>
<gene>
    <name evidence="4" type="primary">Aste57867_9510</name>
    <name evidence="3" type="ORF">As57867_009473</name>
    <name evidence="4" type="ORF">ASTE57867_9510</name>
</gene>
<keyword evidence="2" id="KW-0732">Signal</keyword>
<dbReference type="OrthoDB" id="77233at2759"/>
<sequence length="221" mass="22529">MRIQTLALLTVAASAAAQTNSSADSSSKCASAISATITPFFSPQGIASCSKDIDAAVANQADAFWTDLKNLWNSTKTFVTTGNITEPQKKAVNNSAVCQTWYAGVSTAIKKISPPCTLAVSQTEQIATDKWNATLDTFMDKADKWGLQITKSSANATAPTPAPAAANATSTTKPATTAAQNAVTAVPAASAAPTTTVAKPSHASYVAVGLSTLAVVAVAVF</sequence>
<keyword evidence="5" id="KW-1185">Reference proteome</keyword>
<evidence type="ECO:0000256" key="2">
    <source>
        <dbReference type="SAM" id="SignalP"/>
    </source>
</evidence>
<dbReference type="Proteomes" id="UP000332933">
    <property type="component" value="Unassembled WGS sequence"/>
</dbReference>
<organism evidence="4 5">
    <name type="scientific">Aphanomyces stellatus</name>
    <dbReference type="NCBI Taxonomy" id="120398"/>
    <lineage>
        <taxon>Eukaryota</taxon>
        <taxon>Sar</taxon>
        <taxon>Stramenopiles</taxon>
        <taxon>Oomycota</taxon>
        <taxon>Saprolegniomycetes</taxon>
        <taxon>Saprolegniales</taxon>
        <taxon>Verrucalvaceae</taxon>
        <taxon>Aphanomyces</taxon>
    </lineage>
</organism>
<evidence type="ECO:0000313" key="5">
    <source>
        <dbReference type="Proteomes" id="UP000332933"/>
    </source>
</evidence>
<reference evidence="4 5" key="1">
    <citation type="submission" date="2019-03" db="EMBL/GenBank/DDBJ databases">
        <authorList>
            <person name="Gaulin E."/>
            <person name="Dumas B."/>
        </authorList>
    </citation>
    <scope>NUCLEOTIDE SEQUENCE [LARGE SCALE GENOMIC DNA]</scope>
    <source>
        <strain evidence="4">CBS 568.67</strain>
    </source>
</reference>
<reference evidence="3" key="2">
    <citation type="submission" date="2019-06" db="EMBL/GenBank/DDBJ databases">
        <title>Genomics analysis of Aphanomyces spp. identifies a new class of oomycete effector associated with host adaptation.</title>
        <authorList>
            <person name="Gaulin E."/>
        </authorList>
    </citation>
    <scope>NUCLEOTIDE SEQUENCE</scope>
    <source>
        <strain evidence="3">CBS 578.67</strain>
    </source>
</reference>
<feature type="chain" id="PRO_5036355433" evidence="2">
    <location>
        <begin position="18"/>
        <end position="221"/>
    </location>
</feature>
<feature type="region of interest" description="Disordered" evidence="1">
    <location>
        <begin position="154"/>
        <end position="173"/>
    </location>
</feature>
<dbReference type="AlphaFoldDB" id="A0A485KMZ7"/>
<protein>
    <submittedName>
        <fullName evidence="4">Aste57867_9510 protein</fullName>
    </submittedName>
</protein>
<feature type="signal peptide" evidence="2">
    <location>
        <begin position="1"/>
        <end position="17"/>
    </location>
</feature>
<evidence type="ECO:0000256" key="1">
    <source>
        <dbReference type="SAM" id="MobiDB-lite"/>
    </source>
</evidence>
<evidence type="ECO:0000313" key="4">
    <source>
        <dbReference type="EMBL" id="VFT86389.1"/>
    </source>
</evidence>
<dbReference type="EMBL" id="CAADRA010005166">
    <property type="protein sequence ID" value="VFT86389.1"/>
    <property type="molecule type" value="Genomic_DNA"/>
</dbReference>
<name>A0A485KMZ7_9STRA</name>
<accession>A0A485KMZ7</accession>
<proteinExistence type="predicted"/>